<sequence length="100" mass="11355">MSIGESVCVCAALIFHKNDVVATSCRVARSFPLAFNHLDKLCLTQLDFSVAYVRRFVFGIKDLEISVKPNTDTFQHKIDWNDNYKLSHLTRVKFTGITTS</sequence>
<reference evidence="1" key="1">
    <citation type="journal article" date="2021" name="Nat. Commun.">
        <title>Genomic analyses provide insights into spinach domestication and the genetic basis of agronomic traits.</title>
        <authorList>
            <person name="Cai X."/>
            <person name="Sun X."/>
            <person name="Xu C."/>
            <person name="Sun H."/>
            <person name="Wang X."/>
            <person name="Ge C."/>
            <person name="Zhang Z."/>
            <person name="Wang Q."/>
            <person name="Fei Z."/>
            <person name="Jiao C."/>
            <person name="Wang Q."/>
        </authorList>
    </citation>
    <scope>NUCLEOTIDE SEQUENCE [LARGE SCALE GENOMIC DNA]</scope>
    <source>
        <strain evidence="1">cv. Varoflay</strain>
    </source>
</reference>
<dbReference type="GeneID" id="130466975"/>
<keyword evidence="1" id="KW-1185">Reference proteome</keyword>
<evidence type="ECO:0000313" key="2">
    <source>
        <dbReference type="RefSeq" id="XP_056691478.1"/>
    </source>
</evidence>
<reference evidence="2" key="2">
    <citation type="submission" date="2025-08" db="UniProtKB">
        <authorList>
            <consortium name="RefSeq"/>
        </authorList>
    </citation>
    <scope>IDENTIFICATION</scope>
    <source>
        <tissue evidence="2">Leaf</tissue>
    </source>
</reference>
<name>A0ABM3R790_SPIOL</name>
<dbReference type="Proteomes" id="UP000813463">
    <property type="component" value="Chromosome 2"/>
</dbReference>
<gene>
    <name evidence="2" type="primary">LOC130466975</name>
</gene>
<evidence type="ECO:0008006" key="3">
    <source>
        <dbReference type="Google" id="ProtNLM"/>
    </source>
</evidence>
<organism evidence="1 2">
    <name type="scientific">Spinacia oleracea</name>
    <name type="common">Spinach</name>
    <dbReference type="NCBI Taxonomy" id="3562"/>
    <lineage>
        <taxon>Eukaryota</taxon>
        <taxon>Viridiplantae</taxon>
        <taxon>Streptophyta</taxon>
        <taxon>Embryophyta</taxon>
        <taxon>Tracheophyta</taxon>
        <taxon>Spermatophyta</taxon>
        <taxon>Magnoliopsida</taxon>
        <taxon>eudicotyledons</taxon>
        <taxon>Gunneridae</taxon>
        <taxon>Pentapetalae</taxon>
        <taxon>Caryophyllales</taxon>
        <taxon>Chenopodiaceae</taxon>
        <taxon>Chenopodioideae</taxon>
        <taxon>Anserineae</taxon>
        <taxon>Spinacia</taxon>
    </lineage>
</organism>
<protein>
    <recommendedName>
        <fullName evidence="3">FBD domain-containing protein</fullName>
    </recommendedName>
</protein>
<accession>A0ABM3R790</accession>
<proteinExistence type="predicted"/>
<evidence type="ECO:0000313" key="1">
    <source>
        <dbReference type="Proteomes" id="UP000813463"/>
    </source>
</evidence>
<dbReference type="RefSeq" id="XP_056691478.1">
    <property type="nucleotide sequence ID" value="XM_056835500.1"/>
</dbReference>